<evidence type="ECO:0000256" key="4">
    <source>
        <dbReference type="ARBA" id="ARBA00023136"/>
    </source>
</evidence>
<proteinExistence type="predicted"/>
<protein>
    <submittedName>
        <fullName evidence="6">LrgB family protein</fullName>
    </submittedName>
</protein>
<dbReference type="PANTHER" id="PTHR30249">
    <property type="entry name" value="PUTATIVE SEROTONIN TRANSPORTER"/>
    <property type="match status" value="1"/>
</dbReference>
<feature type="transmembrane region" description="Helical" evidence="5">
    <location>
        <begin position="65"/>
        <end position="82"/>
    </location>
</feature>
<dbReference type="Pfam" id="PF04172">
    <property type="entry name" value="LrgB"/>
    <property type="match status" value="1"/>
</dbReference>
<name>A0A0M6WRD5_9FIRM</name>
<evidence type="ECO:0000256" key="5">
    <source>
        <dbReference type="SAM" id="Phobius"/>
    </source>
</evidence>
<keyword evidence="2 5" id="KW-0812">Transmembrane</keyword>
<dbReference type="STRING" id="301302.ERS852420_02214"/>
<organism evidence="6 7">
    <name type="scientific">Roseburia faecis</name>
    <dbReference type="NCBI Taxonomy" id="301302"/>
    <lineage>
        <taxon>Bacteria</taxon>
        <taxon>Bacillati</taxon>
        <taxon>Bacillota</taxon>
        <taxon>Clostridia</taxon>
        <taxon>Lachnospirales</taxon>
        <taxon>Lachnospiraceae</taxon>
        <taxon>Roseburia</taxon>
    </lineage>
</organism>
<evidence type="ECO:0000256" key="3">
    <source>
        <dbReference type="ARBA" id="ARBA00022989"/>
    </source>
</evidence>
<dbReference type="RefSeq" id="WP_055068191.1">
    <property type="nucleotide sequence ID" value="NZ_CP173697.1"/>
</dbReference>
<feature type="transmembrane region" description="Helical" evidence="5">
    <location>
        <begin position="144"/>
        <end position="166"/>
    </location>
</feature>
<dbReference type="Proteomes" id="UP000049979">
    <property type="component" value="Unassembled WGS sequence"/>
</dbReference>
<dbReference type="AlphaFoldDB" id="A0A0M6WRD5"/>
<dbReference type="PANTHER" id="PTHR30249:SF0">
    <property type="entry name" value="PLASTIDAL GLYCOLATE_GLYCERATE TRANSLOCATOR 1, CHLOROPLASTIC"/>
    <property type="match status" value="1"/>
</dbReference>
<feature type="transmembrane region" description="Helical" evidence="5">
    <location>
        <begin position="94"/>
        <end position="117"/>
    </location>
</feature>
<dbReference type="OrthoDB" id="9811701at2"/>
<feature type="transmembrane region" description="Helical" evidence="5">
    <location>
        <begin position="6"/>
        <end position="26"/>
    </location>
</feature>
<dbReference type="EMBL" id="CVRR01000033">
    <property type="protein sequence ID" value="CRL40210.1"/>
    <property type="molecule type" value="Genomic_DNA"/>
</dbReference>
<feature type="transmembrane region" description="Helical" evidence="5">
    <location>
        <begin position="33"/>
        <end position="53"/>
    </location>
</feature>
<reference evidence="7" key="1">
    <citation type="submission" date="2015-05" db="EMBL/GenBank/DDBJ databases">
        <authorList>
            <consortium name="Pathogen Informatics"/>
        </authorList>
    </citation>
    <scope>NUCLEOTIDE SEQUENCE [LARGE SCALE GENOMIC DNA]</scope>
    <source>
        <strain evidence="7">M72</strain>
    </source>
</reference>
<keyword evidence="3 5" id="KW-1133">Transmembrane helix</keyword>
<evidence type="ECO:0000313" key="6">
    <source>
        <dbReference type="EMBL" id="CRL40210.1"/>
    </source>
</evidence>
<dbReference type="InterPro" id="IPR007300">
    <property type="entry name" value="CidB/LrgB"/>
</dbReference>
<feature type="transmembrane region" description="Helical" evidence="5">
    <location>
        <begin position="206"/>
        <end position="229"/>
    </location>
</feature>
<evidence type="ECO:0000256" key="1">
    <source>
        <dbReference type="ARBA" id="ARBA00004141"/>
    </source>
</evidence>
<dbReference type="GO" id="GO:0016020">
    <property type="term" value="C:membrane"/>
    <property type="evidence" value="ECO:0007669"/>
    <property type="project" value="UniProtKB-SubCell"/>
</dbReference>
<keyword evidence="4 5" id="KW-0472">Membrane</keyword>
<sequence length="230" mass="24727">MNNFLQNSVFFGVFISIITYEIGVLIKKKLKIAIFNPLLISMALIIIILLIFHVDYDTYESGAKYLSYFLTPATVALAVPLYEQIEPLKKNWKAILAGIFAGAMTSALCVLVLSLIFKLSHKQYVTLLPKSITTAIGMGLSEELGGIVTITVAVIIVTGVIGNMFAENICKLFHISDPVAKGVGIGSASHAMGTSKAMEMGEIEGAMSSLSIAVSGLMTVVVSLIFSHIY</sequence>
<evidence type="ECO:0000313" key="7">
    <source>
        <dbReference type="Proteomes" id="UP000049979"/>
    </source>
</evidence>
<gene>
    <name evidence="6" type="ORF">M72_08671</name>
</gene>
<accession>A0A0M6WRD5</accession>
<keyword evidence="7" id="KW-1185">Reference proteome</keyword>
<comment type="subcellular location">
    <subcellularLocation>
        <location evidence="1">Membrane</location>
        <topology evidence="1">Multi-pass membrane protein</topology>
    </subcellularLocation>
</comment>
<evidence type="ECO:0000256" key="2">
    <source>
        <dbReference type="ARBA" id="ARBA00022692"/>
    </source>
</evidence>